<evidence type="ECO:0000313" key="3">
    <source>
        <dbReference type="EMBL" id="KAK5171869.1"/>
    </source>
</evidence>
<evidence type="ECO:0000313" key="4">
    <source>
        <dbReference type="Proteomes" id="UP001337655"/>
    </source>
</evidence>
<sequence>MDFKTTSIIALGFLLALLALSTLALAADNMAYAHSHANSELQIHYLRWNATAEAQYSYWLEMDYTPSRFTLSREAAMIASGVICTIAGAVAVTTACFVRKEKVKACGLSLWLVSLVFAAVGFAAALAGAVYAWYPVMQWNINFLKSLPVPSKVSGAEKTITYRAPFAFTPEVWNCYLAPYVAGSESGRLQSLCNEAKAAKSLTIPVVILAAALFGIAAWSWWTAVSTAVVEPKAEGKDVEEVSVASKE</sequence>
<evidence type="ECO:0000256" key="1">
    <source>
        <dbReference type="SAM" id="Phobius"/>
    </source>
</evidence>
<feature type="chain" id="PRO_5043687373" evidence="2">
    <location>
        <begin position="27"/>
        <end position="248"/>
    </location>
</feature>
<keyword evidence="1" id="KW-0472">Membrane</keyword>
<name>A0AAV9PH89_9PEZI</name>
<dbReference type="EMBL" id="JAVRRT010000005">
    <property type="protein sequence ID" value="KAK5171869.1"/>
    <property type="molecule type" value="Genomic_DNA"/>
</dbReference>
<feature type="transmembrane region" description="Helical" evidence="1">
    <location>
        <begin position="202"/>
        <end position="222"/>
    </location>
</feature>
<keyword evidence="1" id="KW-1133">Transmembrane helix</keyword>
<dbReference type="RefSeq" id="XP_064660713.1">
    <property type="nucleotide sequence ID" value="XM_064800762.1"/>
</dbReference>
<feature type="transmembrane region" description="Helical" evidence="1">
    <location>
        <begin position="110"/>
        <end position="134"/>
    </location>
</feature>
<dbReference type="GeneID" id="89924852"/>
<proteinExistence type="predicted"/>
<keyword evidence="2" id="KW-0732">Signal</keyword>
<dbReference type="Proteomes" id="UP001337655">
    <property type="component" value="Unassembled WGS sequence"/>
</dbReference>
<keyword evidence="1" id="KW-0812">Transmembrane</keyword>
<feature type="transmembrane region" description="Helical" evidence="1">
    <location>
        <begin position="75"/>
        <end position="98"/>
    </location>
</feature>
<protein>
    <submittedName>
        <fullName evidence="3">Uncharacterized protein</fullName>
    </submittedName>
</protein>
<dbReference type="AlphaFoldDB" id="A0AAV9PH89"/>
<keyword evidence="4" id="KW-1185">Reference proteome</keyword>
<evidence type="ECO:0000256" key="2">
    <source>
        <dbReference type="SAM" id="SignalP"/>
    </source>
</evidence>
<reference evidence="3 4" key="1">
    <citation type="submission" date="2023-08" db="EMBL/GenBank/DDBJ databases">
        <title>Black Yeasts Isolated from many extreme environments.</title>
        <authorList>
            <person name="Coleine C."/>
            <person name="Stajich J.E."/>
            <person name="Selbmann L."/>
        </authorList>
    </citation>
    <scope>NUCLEOTIDE SEQUENCE [LARGE SCALE GENOMIC DNA]</scope>
    <source>
        <strain evidence="3 4">CCFEE 5935</strain>
    </source>
</reference>
<gene>
    <name evidence="3" type="ORF">LTR77_003505</name>
</gene>
<comment type="caution">
    <text evidence="3">The sequence shown here is derived from an EMBL/GenBank/DDBJ whole genome shotgun (WGS) entry which is preliminary data.</text>
</comment>
<organism evidence="3 4">
    <name type="scientific">Saxophila tyrrhenica</name>
    <dbReference type="NCBI Taxonomy" id="1690608"/>
    <lineage>
        <taxon>Eukaryota</taxon>
        <taxon>Fungi</taxon>
        <taxon>Dikarya</taxon>
        <taxon>Ascomycota</taxon>
        <taxon>Pezizomycotina</taxon>
        <taxon>Dothideomycetes</taxon>
        <taxon>Dothideomycetidae</taxon>
        <taxon>Mycosphaerellales</taxon>
        <taxon>Extremaceae</taxon>
        <taxon>Saxophila</taxon>
    </lineage>
</organism>
<feature type="signal peptide" evidence="2">
    <location>
        <begin position="1"/>
        <end position="26"/>
    </location>
</feature>
<accession>A0AAV9PH89</accession>